<dbReference type="PANTHER" id="PTHR21240:SF19">
    <property type="entry name" value="CATALYTIC_ HYDROLASE"/>
    <property type="match status" value="1"/>
</dbReference>
<accession>A0ABM8B0X3</accession>
<proteinExistence type="predicted"/>
<dbReference type="Gene3D" id="3.20.20.140">
    <property type="entry name" value="Metal-dependent hydrolases"/>
    <property type="match status" value="1"/>
</dbReference>
<evidence type="ECO:0000313" key="4">
    <source>
        <dbReference type="Proteomes" id="UP001317742"/>
    </source>
</evidence>
<dbReference type="EMBL" id="AP026709">
    <property type="protein sequence ID" value="BDQ37213.1"/>
    <property type="molecule type" value="Genomic_DNA"/>
</dbReference>
<evidence type="ECO:0000259" key="2">
    <source>
        <dbReference type="Pfam" id="PF04909"/>
    </source>
</evidence>
<protein>
    <submittedName>
        <fullName evidence="3">Amidohydrolase</fullName>
    </submittedName>
</protein>
<organism evidence="3 4">
    <name type="scientific">Pseudodesulfovibrio nedwellii</name>
    <dbReference type="NCBI Taxonomy" id="2973072"/>
    <lineage>
        <taxon>Bacteria</taxon>
        <taxon>Pseudomonadati</taxon>
        <taxon>Thermodesulfobacteriota</taxon>
        <taxon>Desulfovibrionia</taxon>
        <taxon>Desulfovibrionales</taxon>
        <taxon>Desulfovibrionaceae</taxon>
    </lineage>
</organism>
<evidence type="ECO:0000313" key="3">
    <source>
        <dbReference type="EMBL" id="BDQ37213.1"/>
    </source>
</evidence>
<gene>
    <name evidence="3" type="ORF">SYK_15730</name>
</gene>
<name>A0ABM8B0X3_9BACT</name>
<dbReference type="Pfam" id="PF04909">
    <property type="entry name" value="Amidohydro_2"/>
    <property type="match status" value="1"/>
</dbReference>
<dbReference type="Proteomes" id="UP001317742">
    <property type="component" value="Chromosome"/>
</dbReference>
<dbReference type="PANTHER" id="PTHR21240">
    <property type="entry name" value="2-AMINO-3-CARBOXYLMUCONATE-6-SEMIALDEHYDE DECARBOXYLASE"/>
    <property type="match status" value="1"/>
</dbReference>
<feature type="domain" description="Amidohydrolase-related" evidence="2">
    <location>
        <begin position="72"/>
        <end position="276"/>
    </location>
</feature>
<dbReference type="InterPro" id="IPR032465">
    <property type="entry name" value="ACMSD"/>
</dbReference>
<sequence>MQIIDFRFRPNTQATIDGFTNSTMFKGMFAKIDLTHLVAQEVPEVVEMIKKHNVVKAVITGRDCSMTYDAAANNEGVISFVKDFPEIFLGFMGVDPHKGMNGIYELTRQITEEGMHGAAIDPYLAKIFVNDAKYYPIYSKCCELDIPIVVATGPGTLVPGAVMEHSAPRYIDYVARDFPQLKIIISHGGYPWVEEAIMVTERNENVYMELSEYERHPGGKSYIKAAINLIGDKLLFASAHPGADFRDAIAMYKDFGLSEEIMEQIMYKNAEKVLGL</sequence>
<dbReference type="InterPro" id="IPR032466">
    <property type="entry name" value="Metal_Hydrolase"/>
</dbReference>
<reference evidence="3 4" key="1">
    <citation type="submission" date="2022-08" db="EMBL/GenBank/DDBJ databases">
        <title>Genome Sequence of the sulphate-reducing bacterium, Pseudodesulfovibrio sp. SYK.</title>
        <authorList>
            <person name="Kondo R."/>
            <person name="Kataoka T."/>
        </authorList>
    </citation>
    <scope>NUCLEOTIDE SEQUENCE [LARGE SCALE GENOMIC DNA]</scope>
    <source>
        <strain evidence="3 4">SYK</strain>
    </source>
</reference>
<keyword evidence="1" id="KW-0456">Lyase</keyword>
<dbReference type="SUPFAM" id="SSF51556">
    <property type="entry name" value="Metallo-dependent hydrolases"/>
    <property type="match status" value="1"/>
</dbReference>
<dbReference type="InterPro" id="IPR006680">
    <property type="entry name" value="Amidohydro-rel"/>
</dbReference>
<evidence type="ECO:0000256" key="1">
    <source>
        <dbReference type="ARBA" id="ARBA00023239"/>
    </source>
</evidence>
<dbReference type="RefSeq" id="WP_281763072.1">
    <property type="nucleotide sequence ID" value="NZ_AP026709.1"/>
</dbReference>
<keyword evidence="4" id="KW-1185">Reference proteome</keyword>